<dbReference type="EMBL" id="BTSX01000004">
    <property type="protein sequence ID" value="GMS93307.1"/>
    <property type="molecule type" value="Genomic_DNA"/>
</dbReference>
<dbReference type="Pfam" id="PF10326">
    <property type="entry name" value="7TM_GPCR_Str"/>
    <property type="match status" value="1"/>
</dbReference>
<accession>A0AAV5TE71</accession>
<gene>
    <name evidence="2" type="ORF">PENTCL1PPCAC_15482</name>
</gene>
<keyword evidence="1" id="KW-0472">Membrane</keyword>
<evidence type="ECO:0000313" key="3">
    <source>
        <dbReference type="Proteomes" id="UP001432027"/>
    </source>
</evidence>
<proteinExistence type="predicted"/>
<evidence type="ECO:0000256" key="1">
    <source>
        <dbReference type="SAM" id="Phobius"/>
    </source>
</evidence>
<reference evidence="2" key="1">
    <citation type="submission" date="2023-10" db="EMBL/GenBank/DDBJ databases">
        <title>Genome assembly of Pristionchus species.</title>
        <authorList>
            <person name="Yoshida K."/>
            <person name="Sommer R.J."/>
        </authorList>
    </citation>
    <scope>NUCLEOTIDE SEQUENCE</scope>
    <source>
        <strain evidence="2">RS0144</strain>
    </source>
</reference>
<evidence type="ECO:0000313" key="2">
    <source>
        <dbReference type="EMBL" id="GMS93307.1"/>
    </source>
</evidence>
<dbReference type="Proteomes" id="UP001432027">
    <property type="component" value="Unassembled WGS sequence"/>
</dbReference>
<keyword evidence="1" id="KW-1133">Transmembrane helix</keyword>
<organism evidence="2 3">
    <name type="scientific">Pristionchus entomophagus</name>
    <dbReference type="NCBI Taxonomy" id="358040"/>
    <lineage>
        <taxon>Eukaryota</taxon>
        <taxon>Metazoa</taxon>
        <taxon>Ecdysozoa</taxon>
        <taxon>Nematoda</taxon>
        <taxon>Chromadorea</taxon>
        <taxon>Rhabditida</taxon>
        <taxon>Rhabditina</taxon>
        <taxon>Diplogasteromorpha</taxon>
        <taxon>Diplogasteroidea</taxon>
        <taxon>Neodiplogasteridae</taxon>
        <taxon>Pristionchus</taxon>
    </lineage>
</organism>
<sequence length="101" mass="11523">QTLNPVCFLFVPSFINLFGMFTDADVGNLPKLLSFLFALFPIINPILVIYFTEDYKRFVLGQATSFATQVLVFLLGLFPIFNPIIVILFTEDYKKYLLGQS</sequence>
<feature type="transmembrane region" description="Helical" evidence="1">
    <location>
        <begin position="32"/>
        <end position="51"/>
    </location>
</feature>
<dbReference type="PANTHER" id="PTHR46178">
    <property type="entry name" value="SEVEN TM RECEPTOR"/>
    <property type="match status" value="1"/>
</dbReference>
<name>A0AAV5TE71_9BILA</name>
<dbReference type="InterPro" id="IPR019428">
    <property type="entry name" value="7TM_GPCR_serpentine_rcpt_Str"/>
</dbReference>
<evidence type="ECO:0008006" key="4">
    <source>
        <dbReference type="Google" id="ProtNLM"/>
    </source>
</evidence>
<feature type="non-terminal residue" evidence="2">
    <location>
        <position position="1"/>
    </location>
</feature>
<keyword evidence="1" id="KW-0812">Transmembrane</keyword>
<protein>
    <recommendedName>
        <fullName evidence="4">G protein-coupled receptor</fullName>
    </recommendedName>
</protein>
<dbReference type="PANTHER" id="PTHR46178:SF9">
    <property type="entry name" value="SEVEN TM RECEPTOR"/>
    <property type="match status" value="1"/>
</dbReference>
<comment type="caution">
    <text evidence="2">The sequence shown here is derived from an EMBL/GenBank/DDBJ whole genome shotgun (WGS) entry which is preliminary data.</text>
</comment>
<keyword evidence="3" id="KW-1185">Reference proteome</keyword>
<feature type="non-terminal residue" evidence="2">
    <location>
        <position position="101"/>
    </location>
</feature>
<dbReference type="AlphaFoldDB" id="A0AAV5TE71"/>
<feature type="transmembrane region" description="Helical" evidence="1">
    <location>
        <begin position="63"/>
        <end position="89"/>
    </location>
</feature>